<keyword evidence="3" id="KW-1185">Reference proteome</keyword>
<evidence type="ECO:0000313" key="2">
    <source>
        <dbReference type="EMBL" id="RAJ01715.1"/>
    </source>
</evidence>
<gene>
    <name evidence="2" type="ORF">LX64_03933</name>
</gene>
<dbReference type="GO" id="GO:0006950">
    <property type="term" value="P:response to stress"/>
    <property type="evidence" value="ECO:0007669"/>
    <property type="project" value="TreeGrafter"/>
</dbReference>
<sequence>MARESTFNPEHQASNTASKIVVAFERLSEAFRVLMWNEAKQHGISSTIQIQLLTFLLHYPKDKKTVTNLAEHFNLTKATISDAVKTLEQKGFVQRKVLLNDTRSHTLVLTKEGKQIAQKVERFAQPIQHSVGSIAATKQAELLEQLLGIIHGLNDQQVLNTQHMCFNCNSYEKKGKNHYCEFVSKTLKPQDLRVECPDFVEA</sequence>
<dbReference type="InterPro" id="IPR036390">
    <property type="entry name" value="WH_DNA-bd_sf"/>
</dbReference>
<dbReference type="PRINTS" id="PR00598">
    <property type="entry name" value="HTHMARR"/>
</dbReference>
<dbReference type="SUPFAM" id="SSF46785">
    <property type="entry name" value="Winged helix' DNA-binding domain"/>
    <property type="match status" value="1"/>
</dbReference>
<dbReference type="EMBL" id="QLLL01000007">
    <property type="protein sequence ID" value="RAJ01715.1"/>
    <property type="molecule type" value="Genomic_DNA"/>
</dbReference>
<dbReference type="GO" id="GO:0003677">
    <property type="term" value="F:DNA binding"/>
    <property type="evidence" value="ECO:0007669"/>
    <property type="project" value="UniProtKB-KW"/>
</dbReference>
<dbReference type="InterPro" id="IPR000835">
    <property type="entry name" value="HTH_MarR-typ"/>
</dbReference>
<dbReference type="GO" id="GO:0003700">
    <property type="term" value="F:DNA-binding transcription factor activity"/>
    <property type="evidence" value="ECO:0007669"/>
    <property type="project" value="InterPro"/>
</dbReference>
<dbReference type="OrthoDB" id="9786071at2"/>
<name>A0A327QCK1_9BACT</name>
<dbReference type="InterPro" id="IPR039422">
    <property type="entry name" value="MarR/SlyA-like"/>
</dbReference>
<organism evidence="2 3">
    <name type="scientific">Chitinophaga skermanii</name>
    <dbReference type="NCBI Taxonomy" id="331697"/>
    <lineage>
        <taxon>Bacteria</taxon>
        <taxon>Pseudomonadati</taxon>
        <taxon>Bacteroidota</taxon>
        <taxon>Chitinophagia</taxon>
        <taxon>Chitinophagales</taxon>
        <taxon>Chitinophagaceae</taxon>
        <taxon>Chitinophaga</taxon>
    </lineage>
</organism>
<dbReference type="Gene3D" id="1.10.10.10">
    <property type="entry name" value="Winged helix-like DNA-binding domain superfamily/Winged helix DNA-binding domain"/>
    <property type="match status" value="1"/>
</dbReference>
<protein>
    <submittedName>
        <fullName evidence="2">DNA-binding MarR family transcriptional regulator</fullName>
    </submittedName>
</protein>
<dbReference type="AlphaFoldDB" id="A0A327QCK1"/>
<proteinExistence type="predicted"/>
<dbReference type="SMART" id="SM00347">
    <property type="entry name" value="HTH_MARR"/>
    <property type="match status" value="1"/>
</dbReference>
<evidence type="ECO:0000313" key="3">
    <source>
        <dbReference type="Proteomes" id="UP000249547"/>
    </source>
</evidence>
<accession>A0A327QCK1</accession>
<dbReference type="PANTHER" id="PTHR33164:SF89">
    <property type="entry name" value="MARR FAMILY REGULATORY PROTEIN"/>
    <property type="match status" value="1"/>
</dbReference>
<evidence type="ECO:0000259" key="1">
    <source>
        <dbReference type="PROSITE" id="PS50995"/>
    </source>
</evidence>
<dbReference type="Proteomes" id="UP000249547">
    <property type="component" value="Unassembled WGS sequence"/>
</dbReference>
<dbReference type="PROSITE" id="PS50995">
    <property type="entry name" value="HTH_MARR_2"/>
    <property type="match status" value="1"/>
</dbReference>
<reference evidence="2 3" key="1">
    <citation type="submission" date="2018-06" db="EMBL/GenBank/DDBJ databases">
        <title>Genomic Encyclopedia of Archaeal and Bacterial Type Strains, Phase II (KMG-II): from individual species to whole genera.</title>
        <authorList>
            <person name="Goeker M."/>
        </authorList>
    </citation>
    <scope>NUCLEOTIDE SEQUENCE [LARGE SCALE GENOMIC DNA]</scope>
    <source>
        <strain evidence="2 3">DSM 23857</strain>
    </source>
</reference>
<comment type="caution">
    <text evidence="2">The sequence shown here is derived from an EMBL/GenBank/DDBJ whole genome shotgun (WGS) entry which is preliminary data.</text>
</comment>
<dbReference type="Pfam" id="PF01047">
    <property type="entry name" value="MarR"/>
    <property type="match status" value="1"/>
</dbReference>
<dbReference type="RefSeq" id="WP_111599346.1">
    <property type="nucleotide sequence ID" value="NZ_QLLL01000007.1"/>
</dbReference>
<keyword evidence="2" id="KW-0238">DNA-binding</keyword>
<feature type="domain" description="HTH marR-type" evidence="1">
    <location>
        <begin position="17"/>
        <end position="152"/>
    </location>
</feature>
<dbReference type="InterPro" id="IPR036388">
    <property type="entry name" value="WH-like_DNA-bd_sf"/>
</dbReference>
<dbReference type="PANTHER" id="PTHR33164">
    <property type="entry name" value="TRANSCRIPTIONAL REGULATOR, MARR FAMILY"/>
    <property type="match status" value="1"/>
</dbReference>